<organism evidence="1 2">
    <name type="scientific">Candidatus Promineifilum breve</name>
    <dbReference type="NCBI Taxonomy" id="1806508"/>
    <lineage>
        <taxon>Bacteria</taxon>
        <taxon>Bacillati</taxon>
        <taxon>Chloroflexota</taxon>
        <taxon>Ardenticatenia</taxon>
        <taxon>Candidatus Promineifilales</taxon>
        <taxon>Candidatus Promineifilaceae</taxon>
        <taxon>Candidatus Promineifilum</taxon>
    </lineage>
</organism>
<name>A0A160TAM8_9CHLR</name>
<sequence>MMTGTCYIGVAGPDSEIGICRDSIEQIERRPGDAIWYGRGTKGYEVRQRHFNNFIDSDHEWLLMLDHDMVYAPDTLTRLMAHGVHYVSGYYLQRRYHPMLPVWFKPNNDGATDWVWPMEPFLDEPESGRLHELGASGWGCVLIHRTVVEAVRARILKGQWDVLEDAMDTWPYDLAVVMAALSEGDIETLRRELCPLRGQYDRQPIGSDIRYPFYARAAGYPLYGDPDVRPGHLINYPLGKNDFSQQDAGMKAAVQEQAQEATARGRAMWKERMRLLYG</sequence>
<evidence type="ECO:0000313" key="1">
    <source>
        <dbReference type="EMBL" id="CUS06435.1"/>
    </source>
</evidence>
<dbReference type="SUPFAM" id="SSF53448">
    <property type="entry name" value="Nucleotide-diphospho-sugar transferases"/>
    <property type="match status" value="1"/>
</dbReference>
<evidence type="ECO:0000313" key="2">
    <source>
        <dbReference type="Proteomes" id="UP000215027"/>
    </source>
</evidence>
<evidence type="ECO:0008006" key="3">
    <source>
        <dbReference type="Google" id="ProtNLM"/>
    </source>
</evidence>
<dbReference type="RefSeq" id="WP_095045729.1">
    <property type="nucleotide sequence ID" value="NZ_LN890657.1"/>
</dbReference>
<dbReference type="InterPro" id="IPR029044">
    <property type="entry name" value="Nucleotide-diphossugar_trans"/>
</dbReference>
<reference evidence="1" key="1">
    <citation type="submission" date="2016-01" db="EMBL/GenBank/DDBJ databases">
        <authorList>
            <person name="Mcilroy J.S."/>
            <person name="Karst M S."/>
            <person name="Albertsen M."/>
        </authorList>
    </citation>
    <scope>NUCLEOTIDE SEQUENCE</scope>
    <source>
        <strain evidence="1">Cfx-K</strain>
        <plasmid evidence="1">III</plasmid>
    </source>
</reference>
<geneLocation type="plasmid" evidence="1 2">
    <name>III</name>
</geneLocation>
<dbReference type="KEGG" id="pbf:CFX0092_P0035"/>
<dbReference type="EMBL" id="LN890657">
    <property type="protein sequence ID" value="CUS06435.1"/>
    <property type="molecule type" value="Genomic_DNA"/>
</dbReference>
<dbReference type="Proteomes" id="UP000215027">
    <property type="component" value="Plasmid III"/>
</dbReference>
<keyword evidence="1" id="KW-0614">Plasmid</keyword>
<gene>
    <name evidence="1" type="ORF">CFX0092_P0035</name>
</gene>
<proteinExistence type="predicted"/>
<protein>
    <recommendedName>
        <fullName evidence="3">Glycosyltransferase</fullName>
    </recommendedName>
</protein>
<dbReference type="AlphaFoldDB" id="A0A160TAM8"/>
<accession>A0A160TAM8</accession>
<dbReference type="OrthoDB" id="6679586at2"/>
<keyword evidence="2" id="KW-1185">Reference proteome</keyword>